<protein>
    <submittedName>
        <fullName evidence="1">Uncharacterized protein</fullName>
    </submittedName>
</protein>
<evidence type="ECO:0000313" key="1">
    <source>
        <dbReference type="EMBL" id="KAL2715429.1"/>
    </source>
</evidence>
<accession>A0ABD2A482</accession>
<sequence>MESKERAVFNEKVNLSNEKTDSSSNDCRTTSLASKIASLTRNLSTHEKKILLLRYFDIEIVKNNSAFLQVFCNKISIPKRNISVYEMLYVKIENERETDISRPQNFLLRIRLTFIRMRPEKGFISLLHAD</sequence>
<name>A0ABD2A482_VESSQ</name>
<dbReference type="EMBL" id="JAUDFV010000155">
    <property type="protein sequence ID" value="KAL2715429.1"/>
    <property type="molecule type" value="Genomic_DNA"/>
</dbReference>
<comment type="caution">
    <text evidence="1">The sequence shown here is derived from an EMBL/GenBank/DDBJ whole genome shotgun (WGS) entry which is preliminary data.</text>
</comment>
<organism evidence="1 2">
    <name type="scientific">Vespula squamosa</name>
    <name type="common">Southern yellow jacket</name>
    <name type="synonym">Wasp</name>
    <dbReference type="NCBI Taxonomy" id="30214"/>
    <lineage>
        <taxon>Eukaryota</taxon>
        <taxon>Metazoa</taxon>
        <taxon>Ecdysozoa</taxon>
        <taxon>Arthropoda</taxon>
        <taxon>Hexapoda</taxon>
        <taxon>Insecta</taxon>
        <taxon>Pterygota</taxon>
        <taxon>Neoptera</taxon>
        <taxon>Endopterygota</taxon>
        <taxon>Hymenoptera</taxon>
        <taxon>Apocrita</taxon>
        <taxon>Aculeata</taxon>
        <taxon>Vespoidea</taxon>
        <taxon>Vespidae</taxon>
        <taxon>Vespinae</taxon>
        <taxon>Vespula</taxon>
    </lineage>
</organism>
<keyword evidence="2" id="KW-1185">Reference proteome</keyword>
<gene>
    <name evidence="1" type="ORF">V1478_015127</name>
</gene>
<proteinExistence type="predicted"/>
<dbReference type="AlphaFoldDB" id="A0ABD2A482"/>
<reference evidence="1 2" key="1">
    <citation type="journal article" date="2024" name="Ann. Entomol. Soc. Am.">
        <title>Genomic analyses of the southern and eastern yellowjacket wasps (Hymenoptera: Vespidae) reveal evolutionary signatures of social life.</title>
        <authorList>
            <person name="Catto M.A."/>
            <person name="Caine P.B."/>
            <person name="Orr S.E."/>
            <person name="Hunt B.G."/>
            <person name="Goodisman M.A.D."/>
        </authorList>
    </citation>
    <scope>NUCLEOTIDE SEQUENCE [LARGE SCALE GENOMIC DNA]</scope>
    <source>
        <strain evidence="1">233</strain>
        <tissue evidence="1">Head and thorax</tissue>
    </source>
</reference>
<evidence type="ECO:0000313" key="2">
    <source>
        <dbReference type="Proteomes" id="UP001607302"/>
    </source>
</evidence>
<dbReference type="Proteomes" id="UP001607302">
    <property type="component" value="Unassembled WGS sequence"/>
</dbReference>